<sequence>MKKTISILLFVLIMLVLVSCGNLSGEKKDNETAQNQTYKMGEVQKTQYGNIKGYTNTDENVLAWKAVPYAKAPIGDLRWKKPHELEKFEGTFDASKKDSQAFIQAGADGVIGSEDNLNLDIYRPNTEKKELPVMVYLHGGNNQGGTSAELSGEAFVKDLETVFVSVNYRLGPLGFNPLPALNTGDDLEDSGNYAMLDMAASLDWVKDNIEAFGGDKDNITLSGFSAGGRDVMATLASPLFKDKYQKAIAFSGGMTTASEEDSIKVFAKAIAPLVVEDKMKNDEDEAYQWLQTSGKDVRDYLYQLPAKRLSGLMGDAAIRMSAFPHLYTDGTVLPKNGFDDANYSDVPLMMFTGASEFSFFAMGDPYFAASIGDGTIPSDASKLAEFDFAKKYGSDFYRLFNTQKSAEKLADQYSAPIYNMEMQFGTHLTKTDDMDLAGAFHGVFIPLLDTNNESYLGTMSESYGLEGAQQLKELFRGYLKNFLHEGNPNGAALTTWSAWKKDNQASLVLDANEVDAKATMTKETKTNQTIIDAIKKDQTIPENAKNTIIHDVLNGRWFSSELDAYFNNKSLWVK</sequence>
<reference evidence="5 6" key="2">
    <citation type="submission" date="2020-08" db="EMBL/GenBank/DDBJ databases">
        <title>Listeria ohnekaius sp. nov. and Listeria portnoyii sp. nov. isolated from non-agricultural and natural environments.</title>
        <authorList>
            <person name="Weller D."/>
            <person name="Belias A.M."/>
            <person name="Liao J."/>
            <person name="Guo S."/>
            <person name="Orsi R.H."/>
            <person name="Wiedmann M."/>
        </authorList>
    </citation>
    <scope>NUCLEOTIDE SEQUENCE [LARGE SCALE GENOMIC DNA]</scope>
    <source>
        <strain evidence="5 6">FSL W9-0585</strain>
    </source>
</reference>
<dbReference type="InterPro" id="IPR029058">
    <property type="entry name" value="AB_hydrolase_fold"/>
</dbReference>
<dbReference type="GO" id="GO:0016787">
    <property type="term" value="F:hydrolase activity"/>
    <property type="evidence" value="ECO:0007669"/>
    <property type="project" value="UniProtKB-KW"/>
</dbReference>
<name>A0A7W1YH18_9LIST</name>
<evidence type="ECO:0000259" key="4">
    <source>
        <dbReference type="Pfam" id="PF00135"/>
    </source>
</evidence>
<dbReference type="PROSITE" id="PS51257">
    <property type="entry name" value="PROKAR_LIPOPROTEIN"/>
    <property type="match status" value="1"/>
</dbReference>
<dbReference type="EMBL" id="JABJVM010000017">
    <property type="protein sequence ID" value="MBA3927375.1"/>
    <property type="molecule type" value="Genomic_DNA"/>
</dbReference>
<evidence type="ECO:0000313" key="5">
    <source>
        <dbReference type="EMBL" id="MBA3927375.1"/>
    </source>
</evidence>
<dbReference type="InterPro" id="IPR002018">
    <property type="entry name" value="CarbesteraseB"/>
</dbReference>
<proteinExistence type="inferred from homology"/>
<dbReference type="PANTHER" id="PTHR11559">
    <property type="entry name" value="CARBOXYLESTERASE"/>
    <property type="match status" value="1"/>
</dbReference>
<keyword evidence="2 3" id="KW-0378">Hydrolase</keyword>
<evidence type="ECO:0000256" key="2">
    <source>
        <dbReference type="ARBA" id="ARBA00022801"/>
    </source>
</evidence>
<comment type="caution">
    <text evidence="5">The sequence shown here is derived from an EMBL/GenBank/DDBJ whole genome shotgun (WGS) entry which is preliminary data.</text>
</comment>
<comment type="similarity">
    <text evidence="1 3">Belongs to the type-B carboxylesterase/lipase family.</text>
</comment>
<protein>
    <recommendedName>
        <fullName evidence="3">Carboxylic ester hydrolase</fullName>
        <ecNumber evidence="3">3.1.1.-</ecNumber>
    </recommendedName>
</protein>
<dbReference type="EC" id="3.1.1.-" evidence="3"/>
<dbReference type="SUPFAM" id="SSF53474">
    <property type="entry name" value="alpha/beta-Hydrolases"/>
    <property type="match status" value="1"/>
</dbReference>
<organism evidence="5 6">
    <name type="scientific">Listeria rustica</name>
    <dbReference type="NCBI Taxonomy" id="2713503"/>
    <lineage>
        <taxon>Bacteria</taxon>
        <taxon>Bacillati</taxon>
        <taxon>Bacillota</taxon>
        <taxon>Bacilli</taxon>
        <taxon>Bacillales</taxon>
        <taxon>Listeriaceae</taxon>
        <taxon>Listeria</taxon>
    </lineage>
</organism>
<evidence type="ECO:0000313" key="6">
    <source>
        <dbReference type="Proteomes" id="UP000548787"/>
    </source>
</evidence>
<dbReference type="Pfam" id="PF00135">
    <property type="entry name" value="COesterase"/>
    <property type="match status" value="1"/>
</dbReference>
<keyword evidence="6" id="KW-1185">Reference proteome</keyword>
<dbReference type="Gene3D" id="3.40.50.1820">
    <property type="entry name" value="alpha/beta hydrolase"/>
    <property type="match status" value="1"/>
</dbReference>
<dbReference type="RefSeq" id="WP_181677461.1">
    <property type="nucleotide sequence ID" value="NZ_JABJVM010000017.1"/>
</dbReference>
<reference evidence="5 6" key="1">
    <citation type="submission" date="2020-05" db="EMBL/GenBank/DDBJ databases">
        <authorList>
            <person name="Carlin C.R."/>
        </authorList>
    </citation>
    <scope>NUCLEOTIDE SEQUENCE [LARGE SCALE GENOMIC DNA]</scope>
    <source>
        <strain evidence="5 6">FSL W9-0585</strain>
    </source>
</reference>
<evidence type="ECO:0000256" key="3">
    <source>
        <dbReference type="RuleBase" id="RU361235"/>
    </source>
</evidence>
<gene>
    <name evidence="5" type="ORF">HPK16_13570</name>
</gene>
<dbReference type="AlphaFoldDB" id="A0A7W1YH18"/>
<evidence type="ECO:0000256" key="1">
    <source>
        <dbReference type="ARBA" id="ARBA00005964"/>
    </source>
</evidence>
<dbReference type="Proteomes" id="UP000548787">
    <property type="component" value="Unassembled WGS sequence"/>
</dbReference>
<accession>A0A7W1YH18</accession>
<dbReference type="PROSITE" id="PS00122">
    <property type="entry name" value="CARBOXYLESTERASE_B_1"/>
    <property type="match status" value="1"/>
</dbReference>
<feature type="domain" description="Carboxylesterase type B" evidence="4">
    <location>
        <begin position="45"/>
        <end position="364"/>
    </location>
</feature>
<dbReference type="InterPro" id="IPR019826">
    <property type="entry name" value="Carboxylesterase_B_AS"/>
</dbReference>
<dbReference type="InterPro" id="IPR050309">
    <property type="entry name" value="Type-B_Carboxylest/Lipase"/>
</dbReference>